<organism evidence="6 7">
    <name type="scientific">Diploptera punctata</name>
    <name type="common">Pacific beetle cockroach</name>
    <dbReference type="NCBI Taxonomy" id="6984"/>
    <lineage>
        <taxon>Eukaryota</taxon>
        <taxon>Metazoa</taxon>
        <taxon>Ecdysozoa</taxon>
        <taxon>Arthropoda</taxon>
        <taxon>Hexapoda</taxon>
        <taxon>Insecta</taxon>
        <taxon>Pterygota</taxon>
        <taxon>Neoptera</taxon>
        <taxon>Polyneoptera</taxon>
        <taxon>Dictyoptera</taxon>
        <taxon>Blattodea</taxon>
        <taxon>Blaberoidea</taxon>
        <taxon>Blaberidae</taxon>
        <taxon>Diplopterinae</taxon>
        <taxon>Diploptera</taxon>
    </lineage>
</organism>
<comment type="caution">
    <text evidence="6">The sequence shown here is derived from an EMBL/GenBank/DDBJ whole genome shotgun (WGS) entry which is preliminary data.</text>
</comment>
<reference evidence="6" key="2">
    <citation type="submission" date="2023-05" db="EMBL/GenBank/DDBJ databases">
        <authorList>
            <person name="Fouks B."/>
        </authorList>
    </citation>
    <scope>NUCLEOTIDE SEQUENCE</scope>
    <source>
        <strain evidence="6">Stay&amp;Tobe</strain>
        <tissue evidence="6">Testes</tissue>
    </source>
</reference>
<keyword evidence="2 5" id="KW-0812">Transmembrane</keyword>
<evidence type="ECO:0000256" key="4">
    <source>
        <dbReference type="ARBA" id="ARBA00023136"/>
    </source>
</evidence>
<dbReference type="InterPro" id="IPR011701">
    <property type="entry name" value="MFS"/>
</dbReference>
<evidence type="ECO:0000256" key="3">
    <source>
        <dbReference type="ARBA" id="ARBA00022989"/>
    </source>
</evidence>
<dbReference type="InterPro" id="IPR036259">
    <property type="entry name" value="MFS_trans_sf"/>
</dbReference>
<dbReference type="EMBL" id="JASPKZ010009375">
    <property type="protein sequence ID" value="KAJ9577118.1"/>
    <property type="molecule type" value="Genomic_DNA"/>
</dbReference>
<accession>A0AAD7ZBU4</accession>
<gene>
    <name evidence="6" type="ORF">L9F63_006326</name>
</gene>
<dbReference type="GO" id="GO:0006820">
    <property type="term" value="P:monoatomic anion transport"/>
    <property type="evidence" value="ECO:0007669"/>
    <property type="project" value="TreeGrafter"/>
</dbReference>
<dbReference type="InterPro" id="IPR050382">
    <property type="entry name" value="MFS_Na/Anion_cotransporter"/>
</dbReference>
<keyword evidence="4 5" id="KW-0472">Membrane</keyword>
<dbReference type="PANTHER" id="PTHR11662">
    <property type="entry name" value="SOLUTE CARRIER FAMILY 17"/>
    <property type="match status" value="1"/>
</dbReference>
<dbReference type="PANTHER" id="PTHR11662:SF411">
    <property type="entry name" value="GH05102P"/>
    <property type="match status" value="1"/>
</dbReference>
<proteinExistence type="predicted"/>
<dbReference type="GO" id="GO:0016020">
    <property type="term" value="C:membrane"/>
    <property type="evidence" value="ECO:0007669"/>
    <property type="project" value="UniProtKB-SubCell"/>
</dbReference>
<comment type="subcellular location">
    <subcellularLocation>
        <location evidence="1">Membrane</location>
        <topology evidence="1">Multi-pass membrane protein</topology>
    </subcellularLocation>
</comment>
<feature type="transmembrane region" description="Helical" evidence="5">
    <location>
        <begin position="237"/>
        <end position="256"/>
    </location>
</feature>
<evidence type="ECO:0000256" key="1">
    <source>
        <dbReference type="ARBA" id="ARBA00004141"/>
    </source>
</evidence>
<feature type="transmembrane region" description="Helical" evidence="5">
    <location>
        <begin position="207"/>
        <end position="225"/>
    </location>
</feature>
<name>A0AAD7ZBU4_DIPPU</name>
<feature type="transmembrane region" description="Helical" evidence="5">
    <location>
        <begin position="175"/>
        <end position="195"/>
    </location>
</feature>
<evidence type="ECO:0000256" key="2">
    <source>
        <dbReference type="ARBA" id="ARBA00022692"/>
    </source>
</evidence>
<keyword evidence="7" id="KW-1185">Reference proteome</keyword>
<dbReference type="Pfam" id="PF07690">
    <property type="entry name" value="MFS_1"/>
    <property type="match status" value="1"/>
</dbReference>
<sequence>MAAFGRFKRSSVQLQRAAIKASGGIGARHVMVGMIIFGLILSGFVERSATVALLALSDPLSSEDFAEYVANTSYVTRYCASLNETDDVTIIEEEEDSGSDEEVSDSEEDDDPFIGNETTHVAHGRHIVAEPPLKVPFSEEEDLDFRLREVFLWGTLFAPLPSSKLAAILGPVRVFGIGILGAGVLAVLVPLGTWFSHYHIAIRFAQGLFTGSTWPALHMLAASWFPPLQRTGFVSCYSAVSVGHATAGLLGTPLVLALGRDSLCYLLAALTLLWAAGWWLLVRDSPAEHPRLSAEQRHHLQRAIGPGVSARSI</sequence>
<feature type="transmembrane region" description="Helical" evidence="5">
    <location>
        <begin position="263"/>
        <end position="281"/>
    </location>
</feature>
<feature type="non-terminal residue" evidence="6">
    <location>
        <position position="313"/>
    </location>
</feature>
<dbReference type="AlphaFoldDB" id="A0AAD7ZBU4"/>
<dbReference type="GO" id="GO:0022857">
    <property type="term" value="F:transmembrane transporter activity"/>
    <property type="evidence" value="ECO:0007669"/>
    <property type="project" value="InterPro"/>
</dbReference>
<evidence type="ECO:0000256" key="5">
    <source>
        <dbReference type="SAM" id="Phobius"/>
    </source>
</evidence>
<dbReference type="SUPFAM" id="SSF103473">
    <property type="entry name" value="MFS general substrate transporter"/>
    <property type="match status" value="1"/>
</dbReference>
<dbReference type="Gene3D" id="1.20.1250.20">
    <property type="entry name" value="MFS general substrate transporter like domains"/>
    <property type="match status" value="1"/>
</dbReference>
<dbReference type="Proteomes" id="UP001233999">
    <property type="component" value="Unassembled WGS sequence"/>
</dbReference>
<evidence type="ECO:0000313" key="7">
    <source>
        <dbReference type="Proteomes" id="UP001233999"/>
    </source>
</evidence>
<evidence type="ECO:0000313" key="6">
    <source>
        <dbReference type="EMBL" id="KAJ9577118.1"/>
    </source>
</evidence>
<reference evidence="6" key="1">
    <citation type="journal article" date="2023" name="IScience">
        <title>Live-bearing cockroach genome reveals convergent evolutionary mechanisms linked to viviparity in insects and beyond.</title>
        <authorList>
            <person name="Fouks B."/>
            <person name="Harrison M.C."/>
            <person name="Mikhailova A.A."/>
            <person name="Marchal E."/>
            <person name="English S."/>
            <person name="Carruthers M."/>
            <person name="Jennings E.C."/>
            <person name="Chiamaka E.L."/>
            <person name="Frigard R.A."/>
            <person name="Pippel M."/>
            <person name="Attardo G.M."/>
            <person name="Benoit J.B."/>
            <person name="Bornberg-Bauer E."/>
            <person name="Tobe S.S."/>
        </authorList>
    </citation>
    <scope>NUCLEOTIDE SEQUENCE</scope>
    <source>
        <strain evidence="6">Stay&amp;Tobe</strain>
    </source>
</reference>
<keyword evidence="3 5" id="KW-1133">Transmembrane helix</keyword>
<protein>
    <submittedName>
        <fullName evidence="6">Uncharacterized protein</fullName>
    </submittedName>
</protein>